<proteinExistence type="predicted"/>
<dbReference type="EMBL" id="JAULJE010000003">
    <property type="protein sequence ID" value="KAK1345327.1"/>
    <property type="molecule type" value="Genomic_DNA"/>
</dbReference>
<protein>
    <submittedName>
        <fullName evidence="1">Uncharacterized protein</fullName>
    </submittedName>
</protein>
<evidence type="ECO:0000313" key="1">
    <source>
        <dbReference type="EMBL" id="KAK1345327.1"/>
    </source>
</evidence>
<sequence>MLLCPLYQCISDKPPTDAIAAALGTTLETSVLAVMVTVTLKVGAPPVLLVRRSMVNSPSCSSESQITEHFWPPTVSPFTKKLDRSLPTRTPTSAGVMLTKVFPGTAAQTEGESL</sequence>
<comment type="caution">
    <text evidence="1">The sequence shown here is derived from an EMBL/GenBank/DDBJ whole genome shotgun (WGS) entry which is preliminary data.</text>
</comment>
<dbReference type="AlphaFoldDB" id="A0AA40IA39"/>
<name>A0AA40IA39_CNENI</name>
<gene>
    <name evidence="1" type="ORF">QTO34_014038</name>
</gene>
<dbReference type="Proteomes" id="UP001177744">
    <property type="component" value="Unassembled WGS sequence"/>
</dbReference>
<keyword evidence="2" id="KW-1185">Reference proteome</keyword>
<evidence type="ECO:0000313" key="2">
    <source>
        <dbReference type="Proteomes" id="UP001177744"/>
    </source>
</evidence>
<organism evidence="1 2">
    <name type="scientific">Cnephaeus nilssonii</name>
    <name type="common">Northern bat</name>
    <name type="synonym">Eptesicus nilssonii</name>
    <dbReference type="NCBI Taxonomy" id="3371016"/>
    <lineage>
        <taxon>Eukaryota</taxon>
        <taxon>Metazoa</taxon>
        <taxon>Chordata</taxon>
        <taxon>Craniata</taxon>
        <taxon>Vertebrata</taxon>
        <taxon>Euteleostomi</taxon>
        <taxon>Mammalia</taxon>
        <taxon>Eutheria</taxon>
        <taxon>Laurasiatheria</taxon>
        <taxon>Chiroptera</taxon>
        <taxon>Yangochiroptera</taxon>
        <taxon>Vespertilionidae</taxon>
        <taxon>Cnephaeus</taxon>
    </lineage>
</organism>
<accession>A0AA40IA39</accession>
<reference evidence="1" key="1">
    <citation type="submission" date="2023-06" db="EMBL/GenBank/DDBJ databases">
        <title>Reference genome for the Northern bat (Eptesicus nilssonii), a most northern bat species.</title>
        <authorList>
            <person name="Laine V.N."/>
            <person name="Pulliainen A.T."/>
            <person name="Lilley T.M."/>
        </authorList>
    </citation>
    <scope>NUCLEOTIDE SEQUENCE</scope>
    <source>
        <strain evidence="1">BLF_Eptnil</strain>
        <tissue evidence="1">Kidney</tissue>
    </source>
</reference>